<dbReference type="InterPro" id="IPR010461">
    <property type="entry name" value="ComK"/>
</dbReference>
<evidence type="ECO:0000313" key="1">
    <source>
        <dbReference type="EMBL" id="MBE4907111.1"/>
    </source>
</evidence>
<dbReference type="Pfam" id="PF06338">
    <property type="entry name" value="ComK"/>
    <property type="match status" value="1"/>
</dbReference>
<gene>
    <name evidence="1" type="ORF">IMZ08_03440</name>
</gene>
<reference evidence="1 2" key="1">
    <citation type="submission" date="2020-10" db="EMBL/GenBank/DDBJ databases">
        <title>Bacillus sp. HD4P25, an endophyte from a halophyte.</title>
        <authorList>
            <person name="Sun J.-Q."/>
        </authorList>
    </citation>
    <scope>NUCLEOTIDE SEQUENCE [LARGE SCALE GENOMIC DNA]</scope>
    <source>
        <strain evidence="1 2">YIM 93174</strain>
    </source>
</reference>
<dbReference type="Proteomes" id="UP001516662">
    <property type="component" value="Unassembled WGS sequence"/>
</dbReference>
<protein>
    <submittedName>
        <fullName evidence="1">Competence protein ComK</fullName>
    </submittedName>
</protein>
<evidence type="ECO:0000313" key="2">
    <source>
        <dbReference type="Proteomes" id="UP001516662"/>
    </source>
</evidence>
<accession>A0ABR9QFC3</accession>
<organism evidence="1 2">
    <name type="scientific">Litchfieldia luteola</name>
    <dbReference type="NCBI Taxonomy" id="682179"/>
    <lineage>
        <taxon>Bacteria</taxon>
        <taxon>Bacillati</taxon>
        <taxon>Bacillota</taxon>
        <taxon>Bacilli</taxon>
        <taxon>Bacillales</taxon>
        <taxon>Bacillaceae</taxon>
        <taxon>Litchfieldia</taxon>
    </lineage>
</organism>
<proteinExistence type="predicted"/>
<keyword evidence="2" id="KW-1185">Reference proteome</keyword>
<comment type="caution">
    <text evidence="1">The sequence shown here is derived from an EMBL/GenBank/DDBJ whole genome shotgun (WGS) entry which is preliminary data.</text>
</comment>
<dbReference type="RefSeq" id="WP_193534588.1">
    <property type="nucleotide sequence ID" value="NZ_JADCLJ010000007.1"/>
</dbReference>
<name>A0ABR9QFC3_9BACI</name>
<sequence length="169" mass="19723">MRKVTTYIICDHTIALIPIENGFTKIVTINEELYCTKSTIDIIKESYFQGNAFSEYRRTAILEMPSFSQRAPIPIKPHENLYFIPSHNPYNGECVWISYHHIKKVISIRSNYTLIIFGNYLVIRISVSADIIKDQLHKMTTNQRRWSSANKLSLWLDPLDRKVSKNEAE</sequence>
<dbReference type="EMBL" id="JADCLJ010000007">
    <property type="protein sequence ID" value="MBE4907111.1"/>
    <property type="molecule type" value="Genomic_DNA"/>
</dbReference>